<evidence type="ECO:0000256" key="9">
    <source>
        <dbReference type="ARBA" id="ARBA00022824"/>
    </source>
</evidence>
<keyword evidence="5 12" id="KW-0337">GPI-anchor biosynthesis</keyword>
<evidence type="ECO:0000256" key="4">
    <source>
        <dbReference type="ARBA" id="ARBA00013795"/>
    </source>
</evidence>
<evidence type="ECO:0000256" key="8">
    <source>
        <dbReference type="ARBA" id="ARBA00022692"/>
    </source>
</evidence>
<evidence type="ECO:0000313" key="14">
    <source>
        <dbReference type="Proteomes" id="UP001642406"/>
    </source>
</evidence>
<comment type="caution">
    <text evidence="13">The sequence shown here is derived from an EMBL/GenBank/DDBJ whole genome shotgun (WGS) entry which is preliminary data.</text>
</comment>
<dbReference type="Proteomes" id="UP001642406">
    <property type="component" value="Unassembled WGS sequence"/>
</dbReference>
<keyword evidence="7 12" id="KW-0808">Transferase</keyword>
<dbReference type="InterPro" id="IPR007315">
    <property type="entry name" value="PIG-V/Gpi18"/>
</dbReference>
<keyword evidence="9 12" id="KW-0256">Endoplasmic reticulum</keyword>
<evidence type="ECO:0000256" key="3">
    <source>
        <dbReference type="ARBA" id="ARBA00008698"/>
    </source>
</evidence>
<dbReference type="PANTHER" id="PTHR12468:SF2">
    <property type="entry name" value="GPI MANNOSYLTRANSFERASE 2"/>
    <property type="match status" value="1"/>
</dbReference>
<evidence type="ECO:0000256" key="1">
    <source>
        <dbReference type="ARBA" id="ARBA00004477"/>
    </source>
</evidence>
<feature type="transmembrane region" description="Helical" evidence="12">
    <location>
        <begin position="267"/>
        <end position="287"/>
    </location>
</feature>
<dbReference type="PANTHER" id="PTHR12468">
    <property type="entry name" value="GPI MANNOSYLTRANSFERASE 2"/>
    <property type="match status" value="1"/>
</dbReference>
<sequence length="474" mass="50886">MASTLPTSAGHTGALLLDHLQHPNRSLTVVFGVWKAFLLGIAALSTLAGPAYDTSGDLLETWVANASSNALPGHTISSGGIVSRFVSWDAIYYVQAARRGHLYEQEWAFGAALPTVVSFIESILASLGADVPVPVVAVAYAHVAHLLAVLLLYRLGCQLWLGAAGRKVAFIAACLHVLSPAGLFLSAPYAEGSCALFSFAGYIAFAAGRKGDTPALSVKGDLLRVLAGVYFGVATLFRSNGLLNGIVFAYEAVAGSFTFLSQPSLPLLRRLVFIGLGGLAVAAGSVIPQTVAYWQFCQGPSGVPGEALRPWCTVLVPSIYNFVQDHYWDSGRMFAYWKLSNLPLFVLATPMLLIMANSSIDVYMDVTNAEIKAKKEDTETTPPQATEGNALDPRQTVLVQCMTYIQFLLAAMAFTSYHVQIVSRMSSAYPVWYWWLAQGLMSESRSKLSGGIVVFMVMYASIQGILFASFLPPA</sequence>
<feature type="transmembrane region" description="Helical" evidence="12">
    <location>
        <begin position="107"/>
        <end position="129"/>
    </location>
</feature>
<keyword evidence="6 12" id="KW-0328">Glycosyltransferase</keyword>
<evidence type="ECO:0000256" key="7">
    <source>
        <dbReference type="ARBA" id="ARBA00022679"/>
    </source>
</evidence>
<feature type="transmembrane region" description="Helical" evidence="12">
    <location>
        <begin position="448"/>
        <end position="471"/>
    </location>
</feature>
<evidence type="ECO:0000256" key="11">
    <source>
        <dbReference type="ARBA" id="ARBA00023136"/>
    </source>
</evidence>
<comment type="subcellular location">
    <subcellularLocation>
        <location evidence="1 12">Endoplasmic reticulum membrane</location>
        <topology evidence="1 12">Multi-pass membrane protein</topology>
    </subcellularLocation>
</comment>
<protein>
    <recommendedName>
        <fullName evidence="4 12">GPI mannosyltransferase 2</fullName>
        <ecNumber evidence="12">2.4.1.-</ecNumber>
    </recommendedName>
</protein>
<reference evidence="13 14" key="1">
    <citation type="submission" date="2024-01" db="EMBL/GenBank/DDBJ databases">
        <authorList>
            <person name="Allen C."/>
            <person name="Tagirdzhanova G."/>
        </authorList>
    </citation>
    <scope>NUCLEOTIDE SEQUENCE [LARGE SCALE GENOMIC DNA]</scope>
</reference>
<gene>
    <name evidence="13" type="primary">GPI18</name>
    <name evidence="13" type="ORF">SBRCBS47491_007842</name>
</gene>
<dbReference type="Pfam" id="PF04188">
    <property type="entry name" value="Mannosyl_trans2"/>
    <property type="match status" value="1"/>
</dbReference>
<evidence type="ECO:0000256" key="10">
    <source>
        <dbReference type="ARBA" id="ARBA00022989"/>
    </source>
</evidence>
<evidence type="ECO:0000313" key="13">
    <source>
        <dbReference type="EMBL" id="CAK7231178.1"/>
    </source>
</evidence>
<comment type="pathway">
    <text evidence="2 12">Glycolipid biosynthesis; glycosylphosphatidylinositol-anchor biosynthesis.</text>
</comment>
<feature type="transmembrane region" description="Helical" evidence="12">
    <location>
        <begin position="135"/>
        <end position="156"/>
    </location>
</feature>
<proteinExistence type="inferred from homology"/>
<comment type="function">
    <text evidence="12">Mannosyltransferase involved in glycosylphosphatidylinositol-anchor biosynthesis.</text>
</comment>
<comment type="similarity">
    <text evidence="3 12">Belongs to the PIGV family.</text>
</comment>
<keyword evidence="11 12" id="KW-0472">Membrane</keyword>
<dbReference type="EMBL" id="CAWUHC010000093">
    <property type="protein sequence ID" value="CAK7231178.1"/>
    <property type="molecule type" value="Genomic_DNA"/>
</dbReference>
<feature type="transmembrane region" description="Helical" evidence="12">
    <location>
        <begin position="168"/>
        <end position="190"/>
    </location>
</feature>
<keyword evidence="10 12" id="KW-1133">Transmembrane helix</keyword>
<evidence type="ECO:0000256" key="6">
    <source>
        <dbReference type="ARBA" id="ARBA00022676"/>
    </source>
</evidence>
<keyword evidence="8 12" id="KW-0812">Transmembrane</keyword>
<organism evidence="13 14">
    <name type="scientific">Sporothrix bragantina</name>
    <dbReference type="NCBI Taxonomy" id="671064"/>
    <lineage>
        <taxon>Eukaryota</taxon>
        <taxon>Fungi</taxon>
        <taxon>Dikarya</taxon>
        <taxon>Ascomycota</taxon>
        <taxon>Pezizomycotina</taxon>
        <taxon>Sordariomycetes</taxon>
        <taxon>Sordariomycetidae</taxon>
        <taxon>Ophiostomatales</taxon>
        <taxon>Ophiostomataceae</taxon>
        <taxon>Sporothrix</taxon>
    </lineage>
</organism>
<evidence type="ECO:0000256" key="2">
    <source>
        <dbReference type="ARBA" id="ARBA00004687"/>
    </source>
</evidence>
<evidence type="ECO:0000256" key="12">
    <source>
        <dbReference type="RuleBase" id="RU363112"/>
    </source>
</evidence>
<comment type="caution">
    <text evidence="12">Lacks conserved residue(s) required for the propagation of feature annotation.</text>
</comment>
<keyword evidence="14" id="KW-1185">Reference proteome</keyword>
<accession>A0ABP0CGJ2</accession>
<name>A0ABP0CGJ2_9PEZI</name>
<evidence type="ECO:0000256" key="5">
    <source>
        <dbReference type="ARBA" id="ARBA00022502"/>
    </source>
</evidence>
<feature type="transmembrane region" description="Helical" evidence="12">
    <location>
        <begin position="335"/>
        <end position="356"/>
    </location>
</feature>
<dbReference type="EC" id="2.4.1.-" evidence="12"/>